<evidence type="ECO:0000256" key="6">
    <source>
        <dbReference type="SAM" id="Phobius"/>
    </source>
</evidence>
<dbReference type="InterPro" id="IPR000612">
    <property type="entry name" value="PMP3"/>
</dbReference>
<protein>
    <recommendedName>
        <fullName evidence="10">Plasma membrane proteolipid 3</fullName>
    </recommendedName>
</protein>
<feature type="chain" id="PRO_5041245785" description="Plasma membrane proteolipid 3" evidence="7">
    <location>
        <begin position="20"/>
        <end position="68"/>
    </location>
</feature>
<dbReference type="EMBL" id="JAUCMV010000004">
    <property type="protein sequence ID" value="KAK0401471.1"/>
    <property type="molecule type" value="Genomic_DNA"/>
</dbReference>
<dbReference type="AlphaFoldDB" id="A0AA39HA22"/>
<dbReference type="PANTHER" id="PTHR21659:SF42">
    <property type="entry name" value="UPF0057 MEMBRANE PROTEIN ZK632.10-RELATED"/>
    <property type="match status" value="1"/>
</dbReference>
<keyword evidence="3 6" id="KW-0812">Transmembrane</keyword>
<dbReference type="Pfam" id="PF01679">
    <property type="entry name" value="Pmp3"/>
    <property type="match status" value="1"/>
</dbReference>
<evidence type="ECO:0000313" key="8">
    <source>
        <dbReference type="EMBL" id="KAK0401471.1"/>
    </source>
</evidence>
<evidence type="ECO:0000256" key="5">
    <source>
        <dbReference type="ARBA" id="ARBA00023136"/>
    </source>
</evidence>
<reference evidence="8" key="1">
    <citation type="submission" date="2023-06" db="EMBL/GenBank/DDBJ databases">
        <title>Genomic analysis of the entomopathogenic nematode Steinernema hermaphroditum.</title>
        <authorList>
            <person name="Schwarz E.M."/>
            <person name="Heppert J.K."/>
            <person name="Baniya A."/>
            <person name="Schwartz H.T."/>
            <person name="Tan C.-H."/>
            <person name="Antoshechkin I."/>
            <person name="Sternberg P.W."/>
            <person name="Goodrich-Blair H."/>
            <person name="Dillman A.R."/>
        </authorList>
    </citation>
    <scope>NUCLEOTIDE SEQUENCE</scope>
    <source>
        <strain evidence="8">PS9179</strain>
        <tissue evidence="8">Whole animal</tissue>
    </source>
</reference>
<keyword evidence="4 6" id="KW-1133">Transmembrane helix</keyword>
<evidence type="ECO:0000256" key="3">
    <source>
        <dbReference type="ARBA" id="ARBA00022692"/>
    </source>
</evidence>
<comment type="similarity">
    <text evidence="2">Belongs to the UPF0057 (PMP3) family.</text>
</comment>
<evidence type="ECO:0000256" key="2">
    <source>
        <dbReference type="ARBA" id="ARBA00009530"/>
    </source>
</evidence>
<evidence type="ECO:0000256" key="4">
    <source>
        <dbReference type="ARBA" id="ARBA00022989"/>
    </source>
</evidence>
<comment type="subcellular location">
    <subcellularLocation>
        <location evidence="1">Membrane</location>
    </subcellularLocation>
</comment>
<evidence type="ECO:0000256" key="1">
    <source>
        <dbReference type="ARBA" id="ARBA00004370"/>
    </source>
</evidence>
<accession>A0AA39HA22</accession>
<sequence>MCKCLWLLVAIFCPPLAVLLDRGCDMHVCINLLLTCLIWIPGVIHAIYVIFFVDDGHHHHHHYHNERC</sequence>
<evidence type="ECO:0000313" key="9">
    <source>
        <dbReference type="Proteomes" id="UP001175271"/>
    </source>
</evidence>
<feature type="transmembrane region" description="Helical" evidence="6">
    <location>
        <begin position="30"/>
        <end position="53"/>
    </location>
</feature>
<name>A0AA39HA22_9BILA</name>
<feature type="signal peptide" evidence="7">
    <location>
        <begin position="1"/>
        <end position="19"/>
    </location>
</feature>
<keyword evidence="9" id="KW-1185">Reference proteome</keyword>
<proteinExistence type="inferred from homology"/>
<dbReference type="PANTHER" id="PTHR21659">
    <property type="entry name" value="HYDROPHOBIC PROTEIN RCI2 LOW TEMPERATURE AND SALT RESPONSIVE PROTEIN LTI6 -RELATED"/>
    <property type="match status" value="1"/>
</dbReference>
<evidence type="ECO:0000256" key="7">
    <source>
        <dbReference type="SAM" id="SignalP"/>
    </source>
</evidence>
<evidence type="ECO:0008006" key="10">
    <source>
        <dbReference type="Google" id="ProtNLM"/>
    </source>
</evidence>
<keyword evidence="5 6" id="KW-0472">Membrane</keyword>
<dbReference type="Proteomes" id="UP001175271">
    <property type="component" value="Unassembled WGS sequence"/>
</dbReference>
<organism evidence="8 9">
    <name type="scientific">Steinernema hermaphroditum</name>
    <dbReference type="NCBI Taxonomy" id="289476"/>
    <lineage>
        <taxon>Eukaryota</taxon>
        <taxon>Metazoa</taxon>
        <taxon>Ecdysozoa</taxon>
        <taxon>Nematoda</taxon>
        <taxon>Chromadorea</taxon>
        <taxon>Rhabditida</taxon>
        <taxon>Tylenchina</taxon>
        <taxon>Panagrolaimomorpha</taxon>
        <taxon>Strongyloidoidea</taxon>
        <taxon>Steinernematidae</taxon>
        <taxon>Steinernema</taxon>
    </lineage>
</organism>
<keyword evidence="7" id="KW-0732">Signal</keyword>
<dbReference type="GO" id="GO:0016020">
    <property type="term" value="C:membrane"/>
    <property type="evidence" value="ECO:0007669"/>
    <property type="project" value="UniProtKB-SubCell"/>
</dbReference>
<comment type="caution">
    <text evidence="8">The sequence shown here is derived from an EMBL/GenBank/DDBJ whole genome shotgun (WGS) entry which is preliminary data.</text>
</comment>
<gene>
    <name evidence="8" type="ORF">QR680_015806</name>
</gene>